<name>A0A7G7WAV5_9BACT</name>
<keyword evidence="1" id="KW-0812">Transmembrane</keyword>
<proteinExistence type="predicted"/>
<dbReference type="Proteomes" id="UP000515489">
    <property type="component" value="Chromosome"/>
</dbReference>
<organism evidence="2 3">
    <name type="scientific">Hymenobacter sediminicola</name>
    <dbReference type="NCBI Taxonomy" id="2761579"/>
    <lineage>
        <taxon>Bacteria</taxon>
        <taxon>Pseudomonadati</taxon>
        <taxon>Bacteroidota</taxon>
        <taxon>Cytophagia</taxon>
        <taxon>Cytophagales</taxon>
        <taxon>Hymenobacteraceae</taxon>
        <taxon>Hymenobacter</taxon>
    </lineage>
</organism>
<gene>
    <name evidence="2" type="ORF">H4317_06815</name>
</gene>
<dbReference type="RefSeq" id="WP_185889375.1">
    <property type="nucleotide sequence ID" value="NZ_CP060202.1"/>
</dbReference>
<keyword evidence="1" id="KW-1133">Transmembrane helix</keyword>
<dbReference type="AlphaFoldDB" id="A0A7G7WAV5"/>
<accession>A0A7G7WAV5</accession>
<protein>
    <submittedName>
        <fullName evidence="2">DUF748 domain-containing protein</fullName>
    </submittedName>
</protein>
<keyword evidence="1" id="KW-0472">Membrane</keyword>
<sequence length="723" mass="79264">MSASSTVSSAAPATTAPRRRWGKTVLWLLLGLVVAAVVAVVFFLDPWLRRALERQVTKASNGRYELSVKELETSLWKRSATARGVQLLTRTGAPADTAALPDLRLDLKELRVHGVGLLAILRRQVVPVDSVVADSAQLRLAKLPATSGPEKPLYSRLPLGLPGLQVGFVALRHVRARYGTLQRAEGHLEQATLQVRDLLLSAAGAADTSRLGYARQVQLDVNRVVARVPGHLIQVQRGTFSSDSQQALVGSLRVVPLRPISSQRTSEARIDLDVSDAKLLGLRAAALARGTLRADSLVLLRGRLAVTLPTVAPPPPHKLLAAFLPRVLVNGVRVAGASVRVAGTEWAPAVYDIYLTGTDLRLNSQTYNAPGYLYYARAWALRTGRAYASLNAPYYQLACEALRADTRRGLLALRMVRVTPTMTVAELARRKGHQTAHVTVRLPELNVQALDFAALLRKGSLLARQLELKGGRIVTMSDGRFPINPNNSVATPDAIGRLPFRVDVRQVRIQDAGIRMSYRSPRSAQPGVMAIQQFTGTLRNFSNDPQRMSAAHPLTGEATGVLQKQSRARMVLQANLLDPNGRHTLQGSFTATPLAALNPMVVPTRGIRFRSGQVQHIRFEMQLDRQQVLGTMWAEYRDLKLDLLNKKNKRGVLHRIETSLANGIFLRDNNPRQTGQPLKSGQITSRRELRYSVFSLWRQGLVSGLLNSAGVPKPLAKKLSESE</sequence>
<evidence type="ECO:0000313" key="2">
    <source>
        <dbReference type="EMBL" id="QNH63498.1"/>
    </source>
</evidence>
<evidence type="ECO:0000313" key="3">
    <source>
        <dbReference type="Proteomes" id="UP000515489"/>
    </source>
</evidence>
<evidence type="ECO:0000256" key="1">
    <source>
        <dbReference type="SAM" id="Phobius"/>
    </source>
</evidence>
<dbReference type="EMBL" id="CP060202">
    <property type="protein sequence ID" value="QNH63498.1"/>
    <property type="molecule type" value="Genomic_DNA"/>
</dbReference>
<feature type="transmembrane region" description="Helical" evidence="1">
    <location>
        <begin position="25"/>
        <end position="44"/>
    </location>
</feature>
<reference evidence="2 3" key="1">
    <citation type="submission" date="2020-08" db="EMBL/GenBank/DDBJ databases">
        <title>Hymenobacter sp. S2-20-2 genome sequencing.</title>
        <authorList>
            <person name="Jin L."/>
        </authorList>
    </citation>
    <scope>NUCLEOTIDE SEQUENCE [LARGE SCALE GENOMIC DNA]</scope>
    <source>
        <strain evidence="2 3">S2-20-2</strain>
    </source>
</reference>
<keyword evidence="3" id="KW-1185">Reference proteome</keyword>
<dbReference type="KEGG" id="hsk:H4317_06815"/>